<feature type="domain" description="Reverse transcriptase" evidence="2">
    <location>
        <begin position="305"/>
        <end position="484"/>
    </location>
</feature>
<proteinExistence type="predicted"/>
<evidence type="ECO:0000259" key="2">
    <source>
        <dbReference type="PROSITE" id="PS50878"/>
    </source>
</evidence>
<dbReference type="AlphaFoldDB" id="A0ABD1A619"/>
<feature type="region of interest" description="Disordered" evidence="1">
    <location>
        <begin position="1"/>
        <end position="34"/>
    </location>
</feature>
<keyword evidence="4" id="KW-1185">Reference proteome</keyword>
<name>A0ABD1A619_CARAN</name>
<evidence type="ECO:0000313" key="3">
    <source>
        <dbReference type="EMBL" id="KAL1199259.1"/>
    </source>
</evidence>
<dbReference type="SUPFAM" id="SSF56672">
    <property type="entry name" value="DNA/RNA polymerases"/>
    <property type="match status" value="1"/>
</dbReference>
<gene>
    <name evidence="3" type="ORF">V5N11_008334</name>
</gene>
<dbReference type="InterPro" id="IPR021109">
    <property type="entry name" value="Peptidase_aspartic_dom_sf"/>
</dbReference>
<protein>
    <submittedName>
        <fullName evidence="3">RNA-directed DNA polymerase-like protein</fullName>
    </submittedName>
</protein>
<dbReference type="InterPro" id="IPR043502">
    <property type="entry name" value="DNA/RNA_pol_sf"/>
</dbReference>
<feature type="compositionally biased region" description="Acidic residues" evidence="1">
    <location>
        <begin position="7"/>
        <end position="21"/>
    </location>
</feature>
<dbReference type="PANTHER" id="PTHR35046">
    <property type="entry name" value="ZINC KNUCKLE (CCHC-TYPE) FAMILY PROTEIN"/>
    <property type="match status" value="1"/>
</dbReference>
<dbReference type="Gene3D" id="2.40.70.10">
    <property type="entry name" value="Acid Proteases"/>
    <property type="match status" value="1"/>
</dbReference>
<dbReference type="Gene3D" id="3.10.10.10">
    <property type="entry name" value="HIV Type 1 Reverse Transcriptase, subunit A, domain 1"/>
    <property type="match status" value="1"/>
</dbReference>
<evidence type="ECO:0000313" key="4">
    <source>
        <dbReference type="Proteomes" id="UP001558713"/>
    </source>
</evidence>
<dbReference type="InterPro" id="IPR043128">
    <property type="entry name" value="Rev_trsase/Diguanyl_cyclase"/>
</dbReference>
<dbReference type="Pfam" id="PF00078">
    <property type="entry name" value="RVT_1"/>
    <property type="match status" value="1"/>
</dbReference>
<dbReference type="CDD" id="cd00303">
    <property type="entry name" value="retropepsin_like"/>
    <property type="match status" value="1"/>
</dbReference>
<dbReference type="PANTHER" id="PTHR35046:SF9">
    <property type="entry name" value="RNA-DIRECTED DNA POLYMERASE"/>
    <property type="match status" value="1"/>
</dbReference>
<dbReference type="EMBL" id="JBANAX010000650">
    <property type="protein sequence ID" value="KAL1199259.1"/>
    <property type="molecule type" value="Genomic_DNA"/>
</dbReference>
<dbReference type="CDD" id="cd01647">
    <property type="entry name" value="RT_LTR"/>
    <property type="match status" value="1"/>
</dbReference>
<evidence type="ECO:0000256" key="1">
    <source>
        <dbReference type="SAM" id="MobiDB-lite"/>
    </source>
</evidence>
<dbReference type="Gene3D" id="3.30.70.270">
    <property type="match status" value="2"/>
</dbReference>
<dbReference type="PROSITE" id="PS50878">
    <property type="entry name" value="RT_POL"/>
    <property type="match status" value="1"/>
</dbReference>
<accession>A0ABD1A619</accession>
<sequence>MVINLEGDYESQDEEEEGAPPDDPKEETGEEVEYPDEGELLVVQRILNSEPSPKDTNQRGNIFHTRCTIQNKVCGLIIDGGSCTNVASTHMVKKLSLVSTKHPHPYKLRWLDNKTMIPVNEQVLVPFSIGQYKDQVLCDVVPMQASHVLFGRIWQFDKDTVHKGRSNLYSFVHDKKTYHLAPLSPSLVHDMQTKLSEHTIQKSNFLVNASIVDKCLGIGCPVLLMIYKDVLSAGTEVPKIHRPIQGIIHRYRDVFPEELPEGLPPLRGIEHQIDFLPGAPLPNRPAYRVNPEEAKELEKKVADLMSKGYVRESLSPCAVPVLLLPKKDETWRMCVDCRAINNIRIKYRHPIPRLDDMLDELSGSTIFSNIDLKSGYHQVRMKDGNEWKTAFKKKQGLYEWRVMPFRFSNAPSTFIRLMNHTLLSFINKFVIVYFDDILVYSSSLADHLLHLEAVLEKLREKAFYANLKKCVFGATELVFLGFVVNAQGLMVDTEKIRAIEECPTPTSISQVRSFHGLASFSRRFVRDFSTIAAPLTAVIKKSV</sequence>
<dbReference type="Proteomes" id="UP001558713">
    <property type="component" value="Unassembled WGS sequence"/>
</dbReference>
<reference evidence="3 4" key="1">
    <citation type="submission" date="2024-04" db="EMBL/GenBank/DDBJ databases">
        <title>Genome assembly C_amara_ONT_v2.</title>
        <authorList>
            <person name="Yant L."/>
            <person name="Moore C."/>
            <person name="Slenker M."/>
        </authorList>
    </citation>
    <scope>NUCLEOTIDE SEQUENCE [LARGE SCALE GENOMIC DNA]</scope>
    <source>
        <tissue evidence="3">Leaf</tissue>
    </source>
</reference>
<dbReference type="InterPro" id="IPR000477">
    <property type="entry name" value="RT_dom"/>
</dbReference>
<organism evidence="3 4">
    <name type="scientific">Cardamine amara subsp. amara</name>
    <dbReference type="NCBI Taxonomy" id="228776"/>
    <lineage>
        <taxon>Eukaryota</taxon>
        <taxon>Viridiplantae</taxon>
        <taxon>Streptophyta</taxon>
        <taxon>Embryophyta</taxon>
        <taxon>Tracheophyta</taxon>
        <taxon>Spermatophyta</taxon>
        <taxon>Magnoliopsida</taxon>
        <taxon>eudicotyledons</taxon>
        <taxon>Gunneridae</taxon>
        <taxon>Pentapetalae</taxon>
        <taxon>rosids</taxon>
        <taxon>malvids</taxon>
        <taxon>Brassicales</taxon>
        <taxon>Brassicaceae</taxon>
        <taxon>Cardamineae</taxon>
        <taxon>Cardamine</taxon>
    </lineage>
</organism>
<comment type="caution">
    <text evidence="3">The sequence shown here is derived from an EMBL/GenBank/DDBJ whole genome shotgun (WGS) entry which is preliminary data.</text>
</comment>